<dbReference type="Proteomes" id="UP001497744">
    <property type="component" value="Unassembled WGS sequence"/>
</dbReference>
<dbReference type="RefSeq" id="XP_067718358.1">
    <property type="nucleotide sequence ID" value="XM_067862257.1"/>
</dbReference>
<sequence length="224" mass="23880">MSVERLSGLAPEAAQRATMAKRATRDAITSVTSLNGFSSRDGHLHLRRLLRRENDASQVLGHQRRAAVDGDRDLLPLKQGAANGGNRGHRLGGDQRLRALAPAYHDGAAPHHVQHQHAVGALFVAQTPTDQQLVGEGRHVLGRQPVDHRDAQAEGDASEPLAVVGGVVALQAQQLVDAVGLDFAEDAVRVADVGLAHVEAVARLRVDEGVGEVLKRRGLGDERL</sequence>
<feature type="region of interest" description="Disordered" evidence="1">
    <location>
        <begin position="1"/>
        <end position="25"/>
    </location>
</feature>
<proteinExistence type="predicted"/>
<keyword evidence="2" id="KW-0436">Ligase</keyword>
<organism evidence="2 3">
    <name type="scientific">Babesia caballi</name>
    <dbReference type="NCBI Taxonomy" id="5871"/>
    <lineage>
        <taxon>Eukaryota</taxon>
        <taxon>Sar</taxon>
        <taxon>Alveolata</taxon>
        <taxon>Apicomplexa</taxon>
        <taxon>Aconoidasida</taxon>
        <taxon>Piroplasmida</taxon>
        <taxon>Babesiidae</taxon>
        <taxon>Babesia</taxon>
    </lineage>
</organism>
<dbReference type="GO" id="GO:0016874">
    <property type="term" value="F:ligase activity"/>
    <property type="evidence" value="ECO:0007669"/>
    <property type="project" value="UniProtKB-KW"/>
</dbReference>
<protein>
    <submittedName>
        <fullName evidence="2">Phenylalanine-tRNA ligase subunit beta</fullName>
    </submittedName>
</protein>
<comment type="caution">
    <text evidence="2">The sequence shown here is derived from an EMBL/GenBank/DDBJ whole genome shotgun (WGS) entry which is preliminary data.</text>
</comment>
<dbReference type="GeneID" id="94197770"/>
<reference evidence="2 3" key="1">
    <citation type="submission" date="2021-06" db="EMBL/GenBank/DDBJ databases">
        <title>Genome sequence of Babesia caballi.</title>
        <authorList>
            <person name="Yamagishi J."/>
            <person name="Kidaka T."/>
            <person name="Ochi A."/>
        </authorList>
    </citation>
    <scope>NUCLEOTIDE SEQUENCE [LARGE SCALE GENOMIC DNA]</scope>
    <source>
        <strain evidence="2">USDA-D6B2</strain>
    </source>
</reference>
<gene>
    <name evidence="2" type="ORF">BcabD6B2_57250</name>
</gene>
<dbReference type="AlphaFoldDB" id="A0AAV4M2N5"/>
<accession>A0AAV4M2N5</accession>
<keyword evidence="3" id="KW-1185">Reference proteome</keyword>
<name>A0AAV4M2N5_BABCB</name>
<evidence type="ECO:0000313" key="2">
    <source>
        <dbReference type="EMBL" id="GIX66289.1"/>
    </source>
</evidence>
<evidence type="ECO:0000313" key="3">
    <source>
        <dbReference type="Proteomes" id="UP001497744"/>
    </source>
</evidence>
<evidence type="ECO:0000256" key="1">
    <source>
        <dbReference type="SAM" id="MobiDB-lite"/>
    </source>
</evidence>
<dbReference type="EMBL" id="BPLF01000006">
    <property type="protein sequence ID" value="GIX66289.1"/>
    <property type="molecule type" value="Genomic_DNA"/>
</dbReference>